<evidence type="ECO:0000256" key="6">
    <source>
        <dbReference type="ARBA" id="ARBA00023136"/>
    </source>
</evidence>
<keyword evidence="10" id="KW-1185">Reference proteome</keyword>
<feature type="transmembrane region" description="Helical" evidence="7">
    <location>
        <begin position="195"/>
        <end position="215"/>
    </location>
</feature>
<feature type="transmembrane region" description="Helical" evidence="7">
    <location>
        <begin position="108"/>
        <end position="126"/>
    </location>
</feature>
<evidence type="ECO:0000256" key="2">
    <source>
        <dbReference type="ARBA" id="ARBA00009045"/>
    </source>
</evidence>
<dbReference type="eggNOG" id="COG0705">
    <property type="taxonomic scope" value="Bacteria"/>
</dbReference>
<comment type="subcellular location">
    <subcellularLocation>
        <location evidence="1">Membrane</location>
        <topology evidence="1">Multi-pass membrane protein</topology>
    </subcellularLocation>
</comment>
<dbReference type="Proteomes" id="UP000000483">
    <property type="component" value="Chromosome"/>
</dbReference>
<dbReference type="PANTHER" id="PTHR43731">
    <property type="entry name" value="RHOMBOID PROTEASE"/>
    <property type="match status" value="1"/>
</dbReference>
<evidence type="ECO:0000256" key="1">
    <source>
        <dbReference type="ARBA" id="ARBA00004141"/>
    </source>
</evidence>
<sequence length="236" mass="25992">MVIPIRGLASQNSWAFATIGLISLNFVIFFFQLHIGQEAALKLFWQGGAIPAKLSQVKLFGSGQSLKLAATMFTSLFLHAGWVHLLGNMLFLWVFGEALEGELGHWRFLGFYLFCGFFSLLIHSLAASKLSAPIIGASGAIAGVLGAHLIRFPQAPVQTLVYLLVKVKIIAIPAYVWLGFWLLLQFYGLRQGGPVAWFAHLGGFFTGLLGVFLFLPDASSGRGQKTARRPKNRRRR</sequence>
<feature type="transmembrane region" description="Helical" evidence="7">
    <location>
        <begin position="162"/>
        <end position="183"/>
    </location>
</feature>
<dbReference type="RefSeq" id="WP_013706795.1">
    <property type="nucleotide sequence ID" value="NC_015388.1"/>
</dbReference>
<dbReference type="HOGENOM" id="CLU_055068_5_1_7"/>
<gene>
    <name evidence="9" type="ordered locus">Desac_1847</name>
</gene>
<evidence type="ECO:0000256" key="4">
    <source>
        <dbReference type="ARBA" id="ARBA00022801"/>
    </source>
</evidence>
<accession>F2NJN1</accession>
<organism evidence="9 10">
    <name type="scientific">Desulfobacca acetoxidans (strain ATCC 700848 / DSM 11109 / ASRB2)</name>
    <dbReference type="NCBI Taxonomy" id="880072"/>
    <lineage>
        <taxon>Bacteria</taxon>
        <taxon>Pseudomonadati</taxon>
        <taxon>Thermodesulfobacteriota</taxon>
        <taxon>Desulfobaccia</taxon>
        <taxon>Desulfobaccales</taxon>
        <taxon>Desulfobaccaceae</taxon>
        <taxon>Desulfobacca</taxon>
    </lineage>
</organism>
<evidence type="ECO:0000256" key="3">
    <source>
        <dbReference type="ARBA" id="ARBA00022692"/>
    </source>
</evidence>
<dbReference type="PANTHER" id="PTHR43731:SF14">
    <property type="entry name" value="PRESENILIN-ASSOCIATED RHOMBOID-LIKE PROTEIN, MITOCHONDRIAL"/>
    <property type="match status" value="1"/>
</dbReference>
<keyword evidence="6 7" id="KW-0472">Membrane</keyword>
<reference evidence="10" key="2">
    <citation type="submission" date="2011-03" db="EMBL/GenBank/DDBJ databases">
        <title>The complete genome of Desulfobacca acetoxidans DSM 11109.</title>
        <authorList>
            <consortium name="US DOE Joint Genome Institute (JGI-PGF)"/>
            <person name="Lucas S."/>
            <person name="Copeland A."/>
            <person name="Lapidus A."/>
            <person name="Bruce D."/>
            <person name="Goodwin L."/>
            <person name="Pitluck S."/>
            <person name="Peters L."/>
            <person name="Kyrpides N."/>
            <person name="Mavromatis K."/>
            <person name="Ivanova N."/>
            <person name="Ovchinnikova G."/>
            <person name="Teshima H."/>
            <person name="Detter J.C."/>
            <person name="Han C."/>
            <person name="Land M."/>
            <person name="Hauser L."/>
            <person name="Markowitz V."/>
            <person name="Cheng J.-F."/>
            <person name="Hugenholtz P."/>
            <person name="Woyke T."/>
            <person name="Wu D."/>
            <person name="Spring S."/>
            <person name="Schueler E."/>
            <person name="Brambilla E."/>
            <person name="Klenk H.-P."/>
            <person name="Eisen J.A."/>
        </authorList>
    </citation>
    <scope>NUCLEOTIDE SEQUENCE [LARGE SCALE GENOMIC DNA]</scope>
    <source>
        <strain evidence="10">ATCC 700848 / DSM 11109 / ASRB2</strain>
    </source>
</reference>
<dbReference type="GO" id="GO:0004252">
    <property type="term" value="F:serine-type endopeptidase activity"/>
    <property type="evidence" value="ECO:0007669"/>
    <property type="project" value="InterPro"/>
</dbReference>
<dbReference type="InterPro" id="IPR035952">
    <property type="entry name" value="Rhomboid-like_sf"/>
</dbReference>
<name>F2NJN1_DESAR</name>
<dbReference type="STRING" id="880072.Desac_1847"/>
<feature type="transmembrane region" description="Helical" evidence="7">
    <location>
        <begin position="12"/>
        <end position="35"/>
    </location>
</feature>
<feature type="domain" description="Peptidase S54 rhomboid" evidence="8">
    <location>
        <begin position="71"/>
        <end position="215"/>
    </location>
</feature>
<dbReference type="SUPFAM" id="SSF144091">
    <property type="entry name" value="Rhomboid-like"/>
    <property type="match status" value="1"/>
</dbReference>
<proteinExistence type="inferred from homology"/>
<keyword evidence="3 7" id="KW-0812">Transmembrane</keyword>
<dbReference type="OrthoDB" id="9813074at2"/>
<evidence type="ECO:0000313" key="9">
    <source>
        <dbReference type="EMBL" id="AEB09686.1"/>
    </source>
</evidence>
<protein>
    <submittedName>
        <fullName evidence="9">Peptidase S54, rhomboid domain protein</fullName>
    </submittedName>
</protein>
<dbReference type="Pfam" id="PF01694">
    <property type="entry name" value="Rhomboid"/>
    <property type="match status" value="1"/>
</dbReference>
<comment type="similarity">
    <text evidence="2">Belongs to the peptidase S54 family.</text>
</comment>
<dbReference type="AlphaFoldDB" id="F2NJN1"/>
<dbReference type="EMBL" id="CP002629">
    <property type="protein sequence ID" value="AEB09686.1"/>
    <property type="molecule type" value="Genomic_DNA"/>
</dbReference>
<reference evidence="9 10" key="1">
    <citation type="journal article" date="2011" name="Stand. Genomic Sci.">
        <title>Complete genome sequence of the acetate-degrading sulfate reducer Desulfobacca acetoxidans type strain (ASRB2).</title>
        <authorList>
            <person name="Goker M."/>
            <person name="Teshima H."/>
            <person name="Lapidus A."/>
            <person name="Nolan M."/>
            <person name="Lucas S."/>
            <person name="Hammon N."/>
            <person name="Deshpande S."/>
            <person name="Cheng J.F."/>
            <person name="Tapia R."/>
            <person name="Han C."/>
            <person name="Goodwin L."/>
            <person name="Pitluck S."/>
            <person name="Huntemann M."/>
            <person name="Liolios K."/>
            <person name="Ivanova N."/>
            <person name="Pagani I."/>
            <person name="Mavromatis K."/>
            <person name="Ovchinikova G."/>
            <person name="Pati A."/>
            <person name="Chen A."/>
            <person name="Palaniappan K."/>
            <person name="Land M."/>
            <person name="Hauser L."/>
            <person name="Brambilla E.M."/>
            <person name="Rohde M."/>
            <person name="Spring S."/>
            <person name="Detter J.C."/>
            <person name="Woyke T."/>
            <person name="Bristow J."/>
            <person name="Eisen J.A."/>
            <person name="Markowitz V."/>
            <person name="Hugenholtz P."/>
            <person name="Kyrpides N.C."/>
            <person name="Klenk H.P."/>
        </authorList>
    </citation>
    <scope>NUCLEOTIDE SEQUENCE [LARGE SCALE GENOMIC DNA]</scope>
    <source>
        <strain evidence="10">ATCC 700848 / DSM 11109 / ASRB2</strain>
    </source>
</reference>
<keyword evidence="4" id="KW-0378">Hydrolase</keyword>
<evidence type="ECO:0000256" key="5">
    <source>
        <dbReference type="ARBA" id="ARBA00022989"/>
    </source>
</evidence>
<dbReference type="InterPro" id="IPR050925">
    <property type="entry name" value="Rhomboid_protease_S54"/>
</dbReference>
<evidence type="ECO:0000259" key="8">
    <source>
        <dbReference type="Pfam" id="PF01694"/>
    </source>
</evidence>
<dbReference type="InterPro" id="IPR022764">
    <property type="entry name" value="Peptidase_S54_rhomboid_dom"/>
</dbReference>
<dbReference type="KEGG" id="dao:Desac_1847"/>
<feature type="transmembrane region" description="Helical" evidence="7">
    <location>
        <begin position="76"/>
        <end position="96"/>
    </location>
</feature>
<evidence type="ECO:0000313" key="10">
    <source>
        <dbReference type="Proteomes" id="UP000000483"/>
    </source>
</evidence>
<feature type="transmembrane region" description="Helical" evidence="7">
    <location>
        <begin position="132"/>
        <end position="150"/>
    </location>
</feature>
<keyword evidence="5 7" id="KW-1133">Transmembrane helix</keyword>
<dbReference type="MEROPS" id="S54.027"/>
<evidence type="ECO:0000256" key="7">
    <source>
        <dbReference type="SAM" id="Phobius"/>
    </source>
</evidence>
<dbReference type="GO" id="GO:0016020">
    <property type="term" value="C:membrane"/>
    <property type="evidence" value="ECO:0007669"/>
    <property type="project" value="UniProtKB-SubCell"/>
</dbReference>
<dbReference type="Gene3D" id="1.20.1540.10">
    <property type="entry name" value="Rhomboid-like"/>
    <property type="match status" value="1"/>
</dbReference>